<evidence type="ECO:0000313" key="2">
    <source>
        <dbReference type="EMBL" id="GAA4170406.1"/>
    </source>
</evidence>
<keyword evidence="3" id="KW-1185">Reference proteome</keyword>
<evidence type="ECO:0000313" key="3">
    <source>
        <dbReference type="Proteomes" id="UP001501079"/>
    </source>
</evidence>
<organism evidence="2 3">
    <name type="scientific">Gryllotalpicola koreensis</name>
    <dbReference type="NCBI Taxonomy" id="993086"/>
    <lineage>
        <taxon>Bacteria</taxon>
        <taxon>Bacillati</taxon>
        <taxon>Actinomycetota</taxon>
        <taxon>Actinomycetes</taxon>
        <taxon>Micrococcales</taxon>
        <taxon>Microbacteriaceae</taxon>
        <taxon>Gryllotalpicola</taxon>
    </lineage>
</organism>
<protein>
    <submittedName>
        <fullName evidence="2">Uncharacterized protein</fullName>
    </submittedName>
</protein>
<comment type="caution">
    <text evidence="2">The sequence shown here is derived from an EMBL/GenBank/DDBJ whole genome shotgun (WGS) entry which is preliminary data.</text>
</comment>
<feature type="region of interest" description="Disordered" evidence="1">
    <location>
        <begin position="105"/>
        <end position="124"/>
    </location>
</feature>
<sequence>MVRLGLAPDAGLTVTGAAAVPWPPLTVSDGYVPESSCTVAPAGAAATAVGSEHGAAVEHVDPVPVGDAVRVVAASAATDAVRMPVRTTAAASVAAAALRRRARARVSSHPEAMGLTVRQNRSCR</sequence>
<evidence type="ECO:0000256" key="1">
    <source>
        <dbReference type="SAM" id="MobiDB-lite"/>
    </source>
</evidence>
<accession>A0ABP7ZTY2</accession>
<dbReference type="EMBL" id="BAABBW010000001">
    <property type="protein sequence ID" value="GAA4170406.1"/>
    <property type="molecule type" value="Genomic_DNA"/>
</dbReference>
<proteinExistence type="predicted"/>
<name>A0ABP7ZTY2_9MICO</name>
<reference evidence="3" key="1">
    <citation type="journal article" date="2019" name="Int. J. Syst. Evol. Microbiol.">
        <title>The Global Catalogue of Microorganisms (GCM) 10K type strain sequencing project: providing services to taxonomists for standard genome sequencing and annotation.</title>
        <authorList>
            <consortium name="The Broad Institute Genomics Platform"/>
            <consortium name="The Broad Institute Genome Sequencing Center for Infectious Disease"/>
            <person name="Wu L."/>
            <person name="Ma J."/>
        </authorList>
    </citation>
    <scope>NUCLEOTIDE SEQUENCE [LARGE SCALE GENOMIC DNA]</scope>
    <source>
        <strain evidence="3">JCM 17591</strain>
    </source>
</reference>
<gene>
    <name evidence="2" type="ORF">GCM10022287_08240</name>
</gene>
<dbReference type="Proteomes" id="UP001501079">
    <property type="component" value="Unassembled WGS sequence"/>
</dbReference>